<organism evidence="2">
    <name type="scientific">uncultured Alphaproteobacteria bacterium</name>
    <dbReference type="NCBI Taxonomy" id="91750"/>
    <lineage>
        <taxon>Bacteria</taxon>
        <taxon>Pseudomonadati</taxon>
        <taxon>Pseudomonadota</taxon>
        <taxon>Alphaproteobacteria</taxon>
        <taxon>environmental samples</taxon>
    </lineage>
</organism>
<keyword evidence="1" id="KW-0472">Membrane</keyword>
<dbReference type="CDD" id="cd01324">
    <property type="entry name" value="cbb3_Oxidase_CcoQ"/>
    <property type="match status" value="1"/>
</dbReference>
<accession>A0A212KKZ9</accession>
<reference evidence="2" key="1">
    <citation type="submission" date="2016-04" db="EMBL/GenBank/DDBJ databases">
        <authorList>
            <person name="Evans L.H."/>
            <person name="Alamgir A."/>
            <person name="Owens N."/>
            <person name="Weber N.D."/>
            <person name="Virtaneva K."/>
            <person name="Barbian K."/>
            <person name="Babar A."/>
            <person name="Rosenke K."/>
        </authorList>
    </citation>
    <scope>NUCLEOTIDE SEQUENCE</scope>
    <source>
        <strain evidence="2">86</strain>
    </source>
</reference>
<name>A0A212KKZ9_9PROT</name>
<protein>
    <submittedName>
        <fullName evidence="2">Cbb3-type cytochrome oxidase component</fullName>
    </submittedName>
</protein>
<gene>
    <name evidence="2" type="ORF">KL86APRO_20552</name>
</gene>
<proteinExistence type="predicted"/>
<dbReference type="EMBL" id="FLUO01000002">
    <property type="protein sequence ID" value="SBW12318.1"/>
    <property type="molecule type" value="Genomic_DNA"/>
</dbReference>
<keyword evidence="1" id="KW-0812">Transmembrane</keyword>
<dbReference type="InterPro" id="IPR008621">
    <property type="entry name" value="Cbb3-typ_cyt_oxidase_comp"/>
</dbReference>
<dbReference type="AlphaFoldDB" id="A0A212KKZ9"/>
<evidence type="ECO:0000256" key="1">
    <source>
        <dbReference type="SAM" id="Phobius"/>
    </source>
</evidence>
<keyword evidence="1" id="KW-1133">Transmembrane helix</keyword>
<feature type="transmembrane region" description="Helical" evidence="1">
    <location>
        <begin position="12"/>
        <end position="29"/>
    </location>
</feature>
<evidence type="ECO:0000313" key="2">
    <source>
        <dbReference type="EMBL" id="SBW12318.1"/>
    </source>
</evidence>
<sequence>MDQVVDFLRSIWGLWLMALFVGVVVWAFWPRNRKRFSDAAQIPLKDDEGAPPSNDKKG</sequence>
<dbReference type="Pfam" id="PF05545">
    <property type="entry name" value="FixQ"/>
    <property type="match status" value="1"/>
</dbReference>